<keyword evidence="1" id="KW-1133">Transmembrane helix</keyword>
<keyword evidence="1" id="KW-0472">Membrane</keyword>
<keyword evidence="1" id="KW-0812">Transmembrane</keyword>
<proteinExistence type="predicted"/>
<evidence type="ECO:0000256" key="1">
    <source>
        <dbReference type="SAM" id="Phobius"/>
    </source>
</evidence>
<name>A0ABT8RDM7_9BACT</name>
<dbReference type="EMBL" id="JAUKPO010000027">
    <property type="protein sequence ID" value="MDO1450201.1"/>
    <property type="molecule type" value="Genomic_DNA"/>
</dbReference>
<evidence type="ECO:0000313" key="2">
    <source>
        <dbReference type="EMBL" id="MDO1450201.1"/>
    </source>
</evidence>
<keyword evidence="3" id="KW-1185">Reference proteome</keyword>
<feature type="transmembrane region" description="Helical" evidence="1">
    <location>
        <begin position="71"/>
        <end position="92"/>
    </location>
</feature>
<accession>A0ABT8RDM7</accession>
<comment type="caution">
    <text evidence="2">The sequence shown here is derived from an EMBL/GenBank/DDBJ whole genome shotgun (WGS) entry which is preliminary data.</text>
</comment>
<dbReference type="Proteomes" id="UP001168528">
    <property type="component" value="Unassembled WGS sequence"/>
</dbReference>
<gene>
    <name evidence="2" type="ORF">Q0590_28230</name>
</gene>
<evidence type="ECO:0000313" key="3">
    <source>
        <dbReference type="Proteomes" id="UP001168528"/>
    </source>
</evidence>
<reference evidence="2" key="1">
    <citation type="submission" date="2023-07" db="EMBL/GenBank/DDBJ databases">
        <title>The genome sequence of Rhodocytophaga aerolata KACC 12507.</title>
        <authorList>
            <person name="Zhang X."/>
        </authorList>
    </citation>
    <scope>NUCLEOTIDE SEQUENCE</scope>
    <source>
        <strain evidence="2">KACC 12507</strain>
    </source>
</reference>
<organism evidence="2 3">
    <name type="scientific">Rhodocytophaga aerolata</name>
    <dbReference type="NCBI Taxonomy" id="455078"/>
    <lineage>
        <taxon>Bacteria</taxon>
        <taxon>Pseudomonadati</taxon>
        <taxon>Bacteroidota</taxon>
        <taxon>Cytophagia</taxon>
        <taxon>Cytophagales</taxon>
        <taxon>Rhodocytophagaceae</taxon>
        <taxon>Rhodocytophaga</taxon>
    </lineage>
</organism>
<sequence length="97" mass="10615">MSVRSLSYNSEPFNQIVASTVNESLDFSSLIRPYWALKKRFLFLKYENQDEIPICIVLLSKNEKTGAASNAQVIIAIGSAAVGGLAGMPTLFMGKEN</sequence>
<protein>
    <submittedName>
        <fullName evidence="2">Uncharacterized protein</fullName>
    </submittedName>
</protein>